<gene>
    <name evidence="2" type="ORF">Tci_033474</name>
</gene>
<dbReference type="AlphaFoldDB" id="A0A6L2LI49"/>
<comment type="caution">
    <text evidence="2">The sequence shown here is derived from an EMBL/GenBank/DDBJ whole genome shotgun (WGS) entry which is preliminary data.</text>
</comment>
<feature type="coiled-coil region" evidence="1">
    <location>
        <begin position="110"/>
        <end position="151"/>
    </location>
</feature>
<proteinExistence type="predicted"/>
<reference evidence="2" key="1">
    <citation type="journal article" date="2019" name="Sci. Rep.">
        <title>Draft genome of Tanacetum cinerariifolium, the natural source of mosquito coil.</title>
        <authorList>
            <person name="Yamashiro T."/>
            <person name="Shiraishi A."/>
            <person name="Satake H."/>
            <person name="Nakayama K."/>
        </authorList>
    </citation>
    <scope>NUCLEOTIDE SEQUENCE</scope>
</reference>
<evidence type="ECO:0000256" key="1">
    <source>
        <dbReference type="SAM" id="Coils"/>
    </source>
</evidence>
<protein>
    <submittedName>
        <fullName evidence="2">Uncharacterized protein</fullName>
    </submittedName>
</protein>
<sequence>MIQDGRVDIQSKYAGYAGNVENIDDVEPKHDAETISEVNVSQINSISGIRSKSLHEHTNHVKLKTDINTYDDDHIDSSIIFDDPYVEYNSGGDELDLNAHDQSVTLESLIQNVQKEAKNQCSLNNELKKQKALLQKELKTCKERVKTLEKQPLKYLNYKEAYKELERETCVDKDKIDNLIKEKDKIQDECFQPENATVRI</sequence>
<organism evidence="2">
    <name type="scientific">Tanacetum cinerariifolium</name>
    <name type="common">Dalmatian daisy</name>
    <name type="synonym">Chrysanthemum cinerariifolium</name>
    <dbReference type="NCBI Taxonomy" id="118510"/>
    <lineage>
        <taxon>Eukaryota</taxon>
        <taxon>Viridiplantae</taxon>
        <taxon>Streptophyta</taxon>
        <taxon>Embryophyta</taxon>
        <taxon>Tracheophyta</taxon>
        <taxon>Spermatophyta</taxon>
        <taxon>Magnoliopsida</taxon>
        <taxon>eudicotyledons</taxon>
        <taxon>Gunneridae</taxon>
        <taxon>Pentapetalae</taxon>
        <taxon>asterids</taxon>
        <taxon>campanulids</taxon>
        <taxon>Asterales</taxon>
        <taxon>Asteraceae</taxon>
        <taxon>Asteroideae</taxon>
        <taxon>Anthemideae</taxon>
        <taxon>Anthemidinae</taxon>
        <taxon>Tanacetum</taxon>
    </lineage>
</organism>
<accession>A0A6L2LI49</accession>
<evidence type="ECO:0000313" key="2">
    <source>
        <dbReference type="EMBL" id="GEU61496.1"/>
    </source>
</evidence>
<name>A0A6L2LI49_TANCI</name>
<dbReference type="EMBL" id="BKCJ010004513">
    <property type="protein sequence ID" value="GEU61496.1"/>
    <property type="molecule type" value="Genomic_DNA"/>
</dbReference>
<keyword evidence="1" id="KW-0175">Coiled coil</keyword>